<dbReference type="EMBL" id="CVRI01000035">
    <property type="protein sequence ID" value="CRK92851.1"/>
    <property type="molecule type" value="Genomic_DNA"/>
</dbReference>
<keyword evidence="2" id="KW-1185">Reference proteome</keyword>
<protein>
    <submittedName>
        <fullName evidence="1">CLUMA_CG006353, isoform A</fullName>
    </submittedName>
</protein>
<dbReference type="AlphaFoldDB" id="A0A1J1HY22"/>
<evidence type="ECO:0000313" key="2">
    <source>
        <dbReference type="Proteomes" id="UP000183832"/>
    </source>
</evidence>
<evidence type="ECO:0000313" key="1">
    <source>
        <dbReference type="EMBL" id="CRK92851.1"/>
    </source>
</evidence>
<accession>A0A1J1HY22</accession>
<reference evidence="1 2" key="1">
    <citation type="submission" date="2015-04" db="EMBL/GenBank/DDBJ databases">
        <authorList>
            <person name="Syromyatnikov M.Y."/>
            <person name="Popov V.N."/>
        </authorList>
    </citation>
    <scope>NUCLEOTIDE SEQUENCE [LARGE SCALE GENOMIC DNA]</scope>
</reference>
<organism evidence="1 2">
    <name type="scientific">Clunio marinus</name>
    <dbReference type="NCBI Taxonomy" id="568069"/>
    <lineage>
        <taxon>Eukaryota</taxon>
        <taxon>Metazoa</taxon>
        <taxon>Ecdysozoa</taxon>
        <taxon>Arthropoda</taxon>
        <taxon>Hexapoda</taxon>
        <taxon>Insecta</taxon>
        <taxon>Pterygota</taxon>
        <taxon>Neoptera</taxon>
        <taxon>Endopterygota</taxon>
        <taxon>Diptera</taxon>
        <taxon>Nematocera</taxon>
        <taxon>Chironomoidea</taxon>
        <taxon>Chironomidae</taxon>
        <taxon>Clunio</taxon>
    </lineage>
</organism>
<sequence length="22" mass="2758">MAIRHQREEENYIMLGRYHLPT</sequence>
<dbReference type="Proteomes" id="UP000183832">
    <property type="component" value="Unassembled WGS sequence"/>
</dbReference>
<proteinExistence type="predicted"/>
<gene>
    <name evidence="1" type="ORF">CLUMA_CG006353</name>
</gene>
<name>A0A1J1HY22_9DIPT</name>